<dbReference type="Proteomes" id="UP001151760">
    <property type="component" value="Unassembled WGS sequence"/>
</dbReference>
<comment type="caution">
    <text evidence="1">The sequence shown here is derived from an EMBL/GenBank/DDBJ whole genome shotgun (WGS) entry which is preliminary data.</text>
</comment>
<gene>
    <name evidence="1" type="ORF">Tco_0655789</name>
</gene>
<keyword evidence="2" id="KW-1185">Reference proteome</keyword>
<dbReference type="EMBL" id="BQNB010009259">
    <property type="protein sequence ID" value="GJS61005.1"/>
    <property type="molecule type" value="Genomic_DNA"/>
</dbReference>
<evidence type="ECO:0000313" key="2">
    <source>
        <dbReference type="Proteomes" id="UP001151760"/>
    </source>
</evidence>
<proteinExistence type="predicted"/>
<evidence type="ECO:0008006" key="3">
    <source>
        <dbReference type="Google" id="ProtNLM"/>
    </source>
</evidence>
<reference evidence="1" key="1">
    <citation type="journal article" date="2022" name="Int. J. Mol. Sci.">
        <title>Draft Genome of Tanacetum Coccineum: Genomic Comparison of Closely Related Tanacetum-Family Plants.</title>
        <authorList>
            <person name="Yamashiro T."/>
            <person name="Shiraishi A."/>
            <person name="Nakayama K."/>
            <person name="Satake H."/>
        </authorList>
    </citation>
    <scope>NUCLEOTIDE SEQUENCE</scope>
</reference>
<accession>A0ABQ4X6Z3</accession>
<name>A0ABQ4X6Z3_9ASTR</name>
<protein>
    <recommendedName>
        <fullName evidence="3">Integrase, catalytic region, zinc finger, CCHC-type, peptidase aspartic, catalytic</fullName>
    </recommendedName>
</protein>
<organism evidence="1 2">
    <name type="scientific">Tanacetum coccineum</name>
    <dbReference type="NCBI Taxonomy" id="301880"/>
    <lineage>
        <taxon>Eukaryota</taxon>
        <taxon>Viridiplantae</taxon>
        <taxon>Streptophyta</taxon>
        <taxon>Embryophyta</taxon>
        <taxon>Tracheophyta</taxon>
        <taxon>Spermatophyta</taxon>
        <taxon>Magnoliopsida</taxon>
        <taxon>eudicotyledons</taxon>
        <taxon>Gunneridae</taxon>
        <taxon>Pentapetalae</taxon>
        <taxon>asterids</taxon>
        <taxon>campanulids</taxon>
        <taxon>Asterales</taxon>
        <taxon>Asteraceae</taxon>
        <taxon>Asteroideae</taxon>
        <taxon>Anthemideae</taxon>
        <taxon>Anthemidinae</taxon>
        <taxon>Tanacetum</taxon>
    </lineage>
</organism>
<sequence length="244" mass="27496">MANIYEGKDNGDNILKSIDEGPFKMGKFRETLAEGALHLGPDRDRAFVDLTPEENERFKADIRAMNILLQGLPKDIYTLINHYNDAKDIWDNVKMPRSGETNTFDDDVDEVPVQYLALNEDNILQADQCDAFDSDVDEAPTAQTMFMANLSSADLIYDEVDAEYTSDSNIILYEQYVKDKAVQVIQSNVSSVPNDALMMIINDMHEQAAQCVSAHEHNKVVNESLTAELARYKEQVKLYEKGAS</sequence>
<evidence type="ECO:0000313" key="1">
    <source>
        <dbReference type="EMBL" id="GJS61005.1"/>
    </source>
</evidence>
<reference evidence="1" key="2">
    <citation type="submission" date="2022-01" db="EMBL/GenBank/DDBJ databases">
        <authorList>
            <person name="Yamashiro T."/>
            <person name="Shiraishi A."/>
            <person name="Satake H."/>
            <person name="Nakayama K."/>
        </authorList>
    </citation>
    <scope>NUCLEOTIDE SEQUENCE</scope>
</reference>